<evidence type="ECO:0000256" key="2">
    <source>
        <dbReference type="PIRSR" id="PIRSR601310-3"/>
    </source>
</evidence>
<protein>
    <recommendedName>
        <fullName evidence="4">HIT domain-containing protein</fullName>
    </recommendedName>
</protein>
<sequence>MSCVFCKVINGELPSSKVYEDDVCLAFLDIHPITEGHVLVIPKSHKERFTQLDAQTAGHLFQIGHKILKAIEKSDLRCEGANLFLSDGVVAGQDVMHSHLHIAPRFKGDGQRTGFSHSDPDEYPRKRLDEIANKVKKFIKE</sequence>
<reference evidence="5 6" key="1">
    <citation type="submission" date="2016-03" db="EMBL/GenBank/DDBJ databases">
        <authorList>
            <person name="Ploux O."/>
        </authorList>
    </citation>
    <scope>NUCLEOTIDE SEQUENCE [LARGE SCALE GENOMIC DNA]</scope>
    <source>
        <strain evidence="5 6">R0</strain>
    </source>
</reference>
<dbReference type="InterPro" id="IPR011146">
    <property type="entry name" value="HIT-like"/>
</dbReference>
<dbReference type="PRINTS" id="PR00332">
    <property type="entry name" value="HISTRIAD"/>
</dbReference>
<name>A0A150WPZ0_BDEBC</name>
<keyword evidence="6" id="KW-1185">Reference proteome</keyword>
<feature type="active site" description="Tele-AMP-histidine intermediate" evidence="1">
    <location>
        <position position="99"/>
    </location>
</feature>
<evidence type="ECO:0000313" key="5">
    <source>
        <dbReference type="EMBL" id="KYG66458.1"/>
    </source>
</evidence>
<accession>A0A150WPZ0</accession>
<evidence type="ECO:0000259" key="4">
    <source>
        <dbReference type="PROSITE" id="PS51084"/>
    </source>
</evidence>
<feature type="short sequence motif" description="Histidine triad motif" evidence="2 3">
    <location>
        <begin position="97"/>
        <end position="101"/>
    </location>
</feature>
<evidence type="ECO:0000256" key="1">
    <source>
        <dbReference type="PIRSR" id="PIRSR601310-1"/>
    </source>
</evidence>
<dbReference type="EMBL" id="LUKE01000001">
    <property type="protein sequence ID" value="KYG66458.1"/>
    <property type="molecule type" value="Genomic_DNA"/>
</dbReference>
<evidence type="ECO:0000313" key="6">
    <source>
        <dbReference type="Proteomes" id="UP000075320"/>
    </source>
</evidence>
<dbReference type="SUPFAM" id="SSF54197">
    <property type="entry name" value="HIT-like"/>
    <property type="match status" value="1"/>
</dbReference>
<dbReference type="RefSeq" id="WP_061834022.1">
    <property type="nucleotide sequence ID" value="NZ_LUKE01000001.1"/>
</dbReference>
<dbReference type="Proteomes" id="UP000075320">
    <property type="component" value="Unassembled WGS sequence"/>
</dbReference>
<dbReference type="AlphaFoldDB" id="A0A150WPZ0"/>
<dbReference type="GO" id="GO:0009117">
    <property type="term" value="P:nucleotide metabolic process"/>
    <property type="evidence" value="ECO:0007669"/>
    <property type="project" value="TreeGrafter"/>
</dbReference>
<organism evidence="5 6">
    <name type="scientific">Bdellovibrio bacteriovorus</name>
    <dbReference type="NCBI Taxonomy" id="959"/>
    <lineage>
        <taxon>Bacteria</taxon>
        <taxon>Pseudomonadati</taxon>
        <taxon>Bdellovibrionota</taxon>
        <taxon>Bdellovibrionia</taxon>
        <taxon>Bdellovibrionales</taxon>
        <taxon>Pseudobdellovibrionaceae</taxon>
        <taxon>Bdellovibrio</taxon>
    </lineage>
</organism>
<proteinExistence type="predicted"/>
<dbReference type="InterPro" id="IPR001310">
    <property type="entry name" value="Histidine_triad_HIT"/>
</dbReference>
<dbReference type="GO" id="GO:0003824">
    <property type="term" value="F:catalytic activity"/>
    <property type="evidence" value="ECO:0007669"/>
    <property type="project" value="InterPro"/>
</dbReference>
<dbReference type="PANTHER" id="PTHR46648">
    <property type="entry name" value="HIT FAMILY PROTEIN 1"/>
    <property type="match status" value="1"/>
</dbReference>
<dbReference type="PANTHER" id="PTHR46648:SF1">
    <property type="entry name" value="ADENOSINE 5'-MONOPHOSPHORAMIDASE HNT1"/>
    <property type="match status" value="1"/>
</dbReference>
<dbReference type="InterPro" id="IPR036265">
    <property type="entry name" value="HIT-like_sf"/>
</dbReference>
<dbReference type="OrthoDB" id="9784774at2"/>
<dbReference type="Gene3D" id="3.30.428.10">
    <property type="entry name" value="HIT-like"/>
    <property type="match status" value="1"/>
</dbReference>
<dbReference type="Pfam" id="PF01230">
    <property type="entry name" value="HIT"/>
    <property type="match status" value="1"/>
</dbReference>
<evidence type="ECO:0000256" key="3">
    <source>
        <dbReference type="PROSITE-ProRule" id="PRU00464"/>
    </source>
</evidence>
<comment type="caution">
    <text evidence="5">The sequence shown here is derived from an EMBL/GenBank/DDBJ whole genome shotgun (WGS) entry which is preliminary data.</text>
</comment>
<dbReference type="PROSITE" id="PS51084">
    <property type="entry name" value="HIT_2"/>
    <property type="match status" value="1"/>
</dbReference>
<gene>
    <name evidence="5" type="ORF">AZI86_05275</name>
</gene>
<feature type="domain" description="HIT" evidence="4">
    <location>
        <begin position="4"/>
        <end position="112"/>
    </location>
</feature>